<gene>
    <name evidence="3" type="ORF">PGH26_02845</name>
</gene>
<protein>
    <submittedName>
        <fullName evidence="3">DUF378 domain-containing protein</fullName>
    </submittedName>
</protein>
<dbReference type="PANTHER" id="PTHR37304">
    <property type="entry name" value="MEMBRANE PROTEIN-RELATED"/>
    <property type="match status" value="1"/>
</dbReference>
<evidence type="ECO:0000313" key="3">
    <source>
        <dbReference type="EMBL" id="WOV84881.1"/>
    </source>
</evidence>
<feature type="compositionally biased region" description="Basic and acidic residues" evidence="1">
    <location>
        <begin position="92"/>
        <end position="108"/>
    </location>
</feature>
<feature type="region of interest" description="Disordered" evidence="1">
    <location>
        <begin position="67"/>
        <end position="108"/>
    </location>
</feature>
<keyword evidence="2" id="KW-0472">Membrane</keyword>
<evidence type="ECO:0000256" key="1">
    <source>
        <dbReference type="SAM" id="MobiDB-lite"/>
    </source>
</evidence>
<dbReference type="Proteomes" id="UP001303532">
    <property type="component" value="Chromosome"/>
</dbReference>
<keyword evidence="2" id="KW-1133">Transmembrane helix</keyword>
<evidence type="ECO:0000256" key="2">
    <source>
        <dbReference type="SAM" id="Phobius"/>
    </source>
</evidence>
<sequence>MRIVSRIALVLVIIGALNWGLIGLFQFDLVATLFGGQASVLSRIVYTLVGISGIVSLGILFETDDATDPDAEHTRFSNPNYGTEFGDEPDFTELRDDARRRSDDDTML</sequence>
<feature type="transmembrane region" description="Helical" evidence="2">
    <location>
        <begin position="7"/>
        <end position="34"/>
    </location>
</feature>
<evidence type="ECO:0000313" key="4">
    <source>
        <dbReference type="Proteomes" id="UP001303532"/>
    </source>
</evidence>
<keyword evidence="4" id="KW-1185">Reference proteome</keyword>
<reference evidence="3 4" key="1">
    <citation type="submission" date="2023-01" db="EMBL/GenBank/DDBJ databases">
        <title>Sporosarcina sp. nov., isolated from Korean tranditional fermented seafood 'Jeotgal'.</title>
        <authorList>
            <person name="Yang A.-I."/>
        </authorList>
    </citation>
    <scope>NUCLEOTIDE SEQUENCE [LARGE SCALE GENOMIC DNA]</scope>
    <source>
        <strain evidence="3 4">B2O-1</strain>
    </source>
</reference>
<dbReference type="EMBL" id="CP116341">
    <property type="protein sequence ID" value="WOV84881.1"/>
    <property type="molecule type" value="Genomic_DNA"/>
</dbReference>
<feature type="transmembrane region" description="Helical" evidence="2">
    <location>
        <begin position="40"/>
        <end position="61"/>
    </location>
</feature>
<accession>A0ABZ0KZR4</accession>
<dbReference type="Pfam" id="PF04070">
    <property type="entry name" value="DUF378"/>
    <property type="match status" value="1"/>
</dbReference>
<name>A0ABZ0KZR4_9BACL</name>
<keyword evidence="2" id="KW-0812">Transmembrane</keyword>
<organism evidence="3 4">
    <name type="scientific">Sporosarcina jeotgali</name>
    <dbReference type="NCBI Taxonomy" id="3020056"/>
    <lineage>
        <taxon>Bacteria</taxon>
        <taxon>Bacillati</taxon>
        <taxon>Bacillota</taxon>
        <taxon>Bacilli</taxon>
        <taxon>Bacillales</taxon>
        <taxon>Caryophanaceae</taxon>
        <taxon>Sporosarcina</taxon>
    </lineage>
</organism>
<dbReference type="RefSeq" id="WP_323692523.1">
    <property type="nucleotide sequence ID" value="NZ_CP116341.1"/>
</dbReference>
<dbReference type="PANTHER" id="PTHR37304:SF1">
    <property type="entry name" value="MEMBRANE PROTEIN"/>
    <property type="match status" value="1"/>
</dbReference>
<proteinExistence type="predicted"/>
<dbReference type="InterPro" id="IPR007211">
    <property type="entry name" value="DUF378"/>
</dbReference>